<name>A0A397JXB6_9GLOM</name>
<keyword evidence="2" id="KW-1185">Reference proteome</keyword>
<evidence type="ECO:0000313" key="2">
    <source>
        <dbReference type="Proteomes" id="UP000266861"/>
    </source>
</evidence>
<organism evidence="1 2">
    <name type="scientific">Diversispora epigaea</name>
    <dbReference type="NCBI Taxonomy" id="1348612"/>
    <lineage>
        <taxon>Eukaryota</taxon>
        <taxon>Fungi</taxon>
        <taxon>Fungi incertae sedis</taxon>
        <taxon>Mucoromycota</taxon>
        <taxon>Glomeromycotina</taxon>
        <taxon>Glomeromycetes</taxon>
        <taxon>Diversisporales</taxon>
        <taxon>Diversisporaceae</taxon>
        <taxon>Diversispora</taxon>
    </lineage>
</organism>
<protein>
    <submittedName>
        <fullName evidence="1">Uncharacterized protein</fullName>
    </submittedName>
</protein>
<proteinExistence type="predicted"/>
<sequence>MTQGTTFINTPDPLGALFTTGKALTARVGKQISEANQKNYTTIIMEDFNGVTNLKLDRINSNLHKSEIKILKTIINKISINQADSLINAEILNTENSAYSDHNAMVTSLSNRKYTKNRQYNKNRKTNQYKRLWNLKDTTSKQWEEFEEAMEQYTSQRLTTDNNNTKIVAQNLDFQNHRLKF</sequence>
<gene>
    <name evidence="1" type="ORF">Glove_19g86</name>
</gene>
<comment type="caution">
    <text evidence="1">The sequence shown here is derived from an EMBL/GenBank/DDBJ whole genome shotgun (WGS) entry which is preliminary data.</text>
</comment>
<dbReference type="AlphaFoldDB" id="A0A397JXB6"/>
<evidence type="ECO:0000313" key="1">
    <source>
        <dbReference type="EMBL" id="RHZ89100.1"/>
    </source>
</evidence>
<accession>A0A397JXB6</accession>
<dbReference type="EMBL" id="PQFF01000017">
    <property type="protein sequence ID" value="RHZ89100.1"/>
    <property type="molecule type" value="Genomic_DNA"/>
</dbReference>
<reference evidence="1 2" key="1">
    <citation type="submission" date="2018-08" db="EMBL/GenBank/DDBJ databases">
        <title>Genome and evolution of the arbuscular mycorrhizal fungus Diversispora epigaea (formerly Glomus versiforme) and its bacterial endosymbionts.</title>
        <authorList>
            <person name="Sun X."/>
            <person name="Fei Z."/>
            <person name="Harrison M."/>
        </authorList>
    </citation>
    <scope>NUCLEOTIDE SEQUENCE [LARGE SCALE GENOMIC DNA]</scope>
    <source>
        <strain evidence="1 2">IT104</strain>
    </source>
</reference>
<dbReference type="Proteomes" id="UP000266861">
    <property type="component" value="Unassembled WGS sequence"/>
</dbReference>